<keyword evidence="2" id="KW-1133">Transmembrane helix</keyword>
<evidence type="ECO:0000256" key="1">
    <source>
        <dbReference type="SAM" id="MobiDB-lite"/>
    </source>
</evidence>
<dbReference type="Proteomes" id="UP000510650">
    <property type="component" value="Chromosome"/>
</dbReference>
<dbReference type="Pfam" id="PF06693">
    <property type="entry name" value="DUF1190"/>
    <property type="match status" value="1"/>
</dbReference>
<dbReference type="EMBL" id="JABXRI010000001">
    <property type="protein sequence ID" value="MBA8061843.1"/>
    <property type="molecule type" value="Genomic_DNA"/>
</dbReference>
<dbReference type="AlphaFoldDB" id="A0A7D6Z5Y8"/>
<dbReference type="InterPro" id="IPR009576">
    <property type="entry name" value="Biofilm_formation_YgiB"/>
</dbReference>
<evidence type="ECO:0000313" key="6">
    <source>
        <dbReference type="Proteomes" id="UP000510650"/>
    </source>
</evidence>
<keyword evidence="2" id="KW-0812">Transmembrane</keyword>
<protein>
    <submittedName>
        <fullName evidence="3">DUF1190 domain-containing protein</fullName>
    </submittedName>
</protein>
<reference evidence="4" key="2">
    <citation type="journal article" date="2021" name="Microb. Genom.">
        <title>A genomic epidemiological study shows that prevalence of antimicrobial resistance in Enterobacterales is associated with the livestock host, as well as antimicrobial usage.</title>
        <authorList>
            <person name="AbuOun M."/>
            <person name="Jones H."/>
            <person name="Stubberfield E."/>
            <person name="Gilson D."/>
            <person name="Shaw L.P."/>
            <person name="Hubbard A.T.M."/>
            <person name="Chau K.K."/>
            <person name="Sebra R."/>
            <person name="Peto T.E.A."/>
            <person name="Crook D.W."/>
            <person name="Read D.S."/>
            <person name="Gweon H.S."/>
            <person name="Walker A.S."/>
            <person name="Stoesser N."/>
            <person name="Smith R.P."/>
            <person name="Anjum M.F."/>
            <person name="On Behalf Of The Rehab Consortium."/>
        </authorList>
    </citation>
    <scope>NUCLEOTIDE SEQUENCE</scope>
    <source>
        <strain evidence="5">RHBSTW-00334</strain>
        <strain evidence="4">RHBSTW-00398</strain>
    </source>
</reference>
<dbReference type="EMBL" id="CP055538">
    <property type="protein sequence ID" value="QLO12323.1"/>
    <property type="molecule type" value="Genomic_DNA"/>
</dbReference>
<evidence type="ECO:0000313" key="4">
    <source>
        <dbReference type="EMBL" id="QLO12323.1"/>
    </source>
</evidence>
<evidence type="ECO:0000313" key="3">
    <source>
        <dbReference type="EMBL" id="MBA8061843.1"/>
    </source>
</evidence>
<evidence type="ECO:0000313" key="7">
    <source>
        <dbReference type="Proteomes" id="UP000512043"/>
    </source>
</evidence>
<evidence type="ECO:0000313" key="8">
    <source>
        <dbReference type="Proteomes" id="UP000591803"/>
    </source>
</evidence>
<proteinExistence type="predicted"/>
<evidence type="ECO:0000256" key="2">
    <source>
        <dbReference type="SAM" id="Phobius"/>
    </source>
</evidence>
<reference evidence="6 7" key="1">
    <citation type="submission" date="2020-06" db="EMBL/GenBank/DDBJ databases">
        <title>REHAB project genomes.</title>
        <authorList>
            <person name="Shaw L.P."/>
        </authorList>
    </citation>
    <scope>NUCLEOTIDE SEQUENCE [LARGE SCALE GENOMIC DNA]</scope>
    <source>
        <strain evidence="3 8">RHBSTW-00116</strain>
        <strain evidence="7">RHBSTW-00334</strain>
        <strain evidence="6">RHBSTW-00398</strain>
    </source>
</reference>
<accession>A0A7D6Z5Y8</accession>
<dbReference type="Proteomes" id="UP000591803">
    <property type="component" value="Unassembled WGS sequence"/>
</dbReference>
<dbReference type="Proteomes" id="UP000512043">
    <property type="component" value="Chromosome"/>
</dbReference>
<organism evidence="3 8">
    <name type="scientific">Citrobacter freundii</name>
    <dbReference type="NCBI Taxonomy" id="546"/>
    <lineage>
        <taxon>Bacteria</taxon>
        <taxon>Pseudomonadati</taxon>
        <taxon>Pseudomonadota</taxon>
        <taxon>Gammaproteobacteria</taxon>
        <taxon>Enterobacterales</taxon>
        <taxon>Enterobacteriaceae</taxon>
        <taxon>Citrobacter</taxon>
        <taxon>Citrobacter freundii complex</taxon>
    </lineage>
</organism>
<keyword evidence="2" id="KW-0472">Membrane</keyword>
<dbReference type="RefSeq" id="WP_117342427.1">
    <property type="nucleotide sequence ID" value="NZ_CP038856.1"/>
</dbReference>
<gene>
    <name evidence="3" type="ORF">HV077_05430</name>
    <name evidence="5" type="ORF">HV164_20260</name>
    <name evidence="4" type="ORF">HV183_02140</name>
</gene>
<feature type="transmembrane region" description="Helical" evidence="2">
    <location>
        <begin position="40"/>
        <end position="56"/>
    </location>
</feature>
<sequence length="213" mass="23254">MARKRKSGQKKLGTGHSAIARMNRPVNPFEKKRSRYSGKYLTLAIMGGAAFFILKGCGDDTGSDNDGDGRFYSTVSECIDDGNTATVCADGWNNAKTEFYGKVPTQLSKASCQTQFGDCYLDSTDQSWVPVFTGFLLSRVIRKDRDEQYVYSSGGSSYVSRPVWRTTSGDYAWRSGSGKNDTATTHAYTTKKVSTVSRGGYGRSSSARGHWGG</sequence>
<dbReference type="EMBL" id="CP056597">
    <property type="protein sequence ID" value="QLY38722.1"/>
    <property type="molecule type" value="Genomic_DNA"/>
</dbReference>
<feature type="region of interest" description="Disordered" evidence="1">
    <location>
        <begin position="1"/>
        <end position="24"/>
    </location>
</feature>
<name>A0A7D6Z5Y8_CITFR</name>
<dbReference type="OrthoDB" id="6566509at2"/>
<evidence type="ECO:0000313" key="5">
    <source>
        <dbReference type="EMBL" id="QLY38722.1"/>
    </source>
</evidence>